<sequence length="328" mass="36570">MDDNVDDNVHDRVGDTERALAAQFAPVARRLDPQARLARVRRLAGGMSAQITVLELVRPDHDPQSSPDRVVVRQYGAKNVAADARPAATETRLLSLLRAAGIPVPDPRLADDSSQLLDGPYAVVGFVPGAGPAPIWSPTLAEQLVEVLVRLHQLDAGPVQGWLRPYAARVDRWLARPAAEPDEPMRETAIRQVLGDWWPRRTELTPRILHGDYWPGNTMWAADRLLAVIDWEDAAWGDQRSDLANIRLELLWAYGWTACEDFTRRYRDAFADLDFTDQPYWDLVAATRPVGRLAEWGLDPAGLESFLNQYQDFVDAALAEVGSRASRA</sequence>
<dbReference type="Proteomes" id="UP000613840">
    <property type="component" value="Unassembled WGS sequence"/>
</dbReference>
<proteinExistence type="predicted"/>
<evidence type="ECO:0000313" key="3">
    <source>
        <dbReference type="Proteomes" id="UP000613840"/>
    </source>
</evidence>
<protein>
    <recommendedName>
        <fullName evidence="1">Aminoglycoside phosphotransferase domain-containing protein</fullName>
    </recommendedName>
</protein>
<evidence type="ECO:0000259" key="1">
    <source>
        <dbReference type="Pfam" id="PF01636"/>
    </source>
</evidence>
<reference evidence="2" key="1">
    <citation type="journal article" date="2014" name="Int. J. Syst. Evol. Microbiol.">
        <title>Complete genome sequence of Corynebacterium casei LMG S-19264T (=DSM 44701T), isolated from a smear-ripened cheese.</title>
        <authorList>
            <consortium name="US DOE Joint Genome Institute (JGI-PGF)"/>
            <person name="Walter F."/>
            <person name="Albersmeier A."/>
            <person name="Kalinowski J."/>
            <person name="Ruckert C."/>
        </authorList>
    </citation>
    <scope>NUCLEOTIDE SEQUENCE</scope>
    <source>
        <strain evidence="2">CGMCC 4.7306</strain>
    </source>
</reference>
<dbReference type="Gene3D" id="3.90.1200.10">
    <property type="match status" value="1"/>
</dbReference>
<comment type="caution">
    <text evidence="2">The sequence shown here is derived from an EMBL/GenBank/DDBJ whole genome shotgun (WGS) entry which is preliminary data.</text>
</comment>
<accession>A0A917S6W7</accession>
<dbReference type="SUPFAM" id="SSF56112">
    <property type="entry name" value="Protein kinase-like (PK-like)"/>
    <property type="match status" value="1"/>
</dbReference>
<dbReference type="PANTHER" id="PTHR21310">
    <property type="entry name" value="AMINOGLYCOSIDE PHOSPHOTRANSFERASE-RELATED-RELATED"/>
    <property type="match status" value="1"/>
</dbReference>
<evidence type="ECO:0000313" key="2">
    <source>
        <dbReference type="EMBL" id="GGL60184.1"/>
    </source>
</evidence>
<dbReference type="Gene3D" id="3.30.200.20">
    <property type="entry name" value="Phosphorylase Kinase, domain 1"/>
    <property type="match status" value="1"/>
</dbReference>
<gene>
    <name evidence="2" type="ORF">GCM10011575_18400</name>
</gene>
<dbReference type="AlphaFoldDB" id="A0A917S6W7"/>
<dbReference type="EMBL" id="BMMZ01000004">
    <property type="protein sequence ID" value="GGL60184.1"/>
    <property type="molecule type" value="Genomic_DNA"/>
</dbReference>
<dbReference type="Pfam" id="PF01636">
    <property type="entry name" value="APH"/>
    <property type="match status" value="1"/>
</dbReference>
<dbReference type="InterPro" id="IPR011009">
    <property type="entry name" value="Kinase-like_dom_sf"/>
</dbReference>
<dbReference type="PANTHER" id="PTHR21310:SF40">
    <property type="entry name" value="AMINOGLYCOSIDE PHOSPHOTRANSFERASE DOMAIN-CONTAINING PROTEIN-RELATED"/>
    <property type="match status" value="1"/>
</dbReference>
<keyword evidence="3" id="KW-1185">Reference proteome</keyword>
<feature type="domain" description="Aminoglycoside phosphotransferase" evidence="1">
    <location>
        <begin position="69"/>
        <end position="279"/>
    </location>
</feature>
<dbReference type="RefSeq" id="WP_188894918.1">
    <property type="nucleotide sequence ID" value="NZ_BMMZ01000004.1"/>
</dbReference>
<organism evidence="2 3">
    <name type="scientific">Microlunatus endophyticus</name>
    <dbReference type="NCBI Taxonomy" id="1716077"/>
    <lineage>
        <taxon>Bacteria</taxon>
        <taxon>Bacillati</taxon>
        <taxon>Actinomycetota</taxon>
        <taxon>Actinomycetes</taxon>
        <taxon>Propionibacteriales</taxon>
        <taxon>Propionibacteriaceae</taxon>
        <taxon>Microlunatus</taxon>
    </lineage>
</organism>
<dbReference type="InterPro" id="IPR002575">
    <property type="entry name" value="Aminoglycoside_PTrfase"/>
</dbReference>
<reference evidence="2" key="2">
    <citation type="submission" date="2020-09" db="EMBL/GenBank/DDBJ databases">
        <authorList>
            <person name="Sun Q."/>
            <person name="Zhou Y."/>
        </authorList>
    </citation>
    <scope>NUCLEOTIDE SEQUENCE</scope>
    <source>
        <strain evidence="2">CGMCC 4.7306</strain>
    </source>
</reference>
<name>A0A917S6W7_9ACTN</name>
<dbReference type="InterPro" id="IPR051678">
    <property type="entry name" value="AGP_Transferase"/>
</dbReference>